<keyword evidence="1" id="KW-1133">Transmembrane helix</keyword>
<keyword evidence="1" id="KW-0812">Transmembrane</keyword>
<evidence type="ECO:0000256" key="1">
    <source>
        <dbReference type="SAM" id="Phobius"/>
    </source>
</evidence>
<feature type="transmembrane region" description="Helical" evidence="1">
    <location>
        <begin position="6"/>
        <end position="27"/>
    </location>
</feature>
<comment type="caution">
    <text evidence="2">The sequence shown here is derived from an EMBL/GenBank/DDBJ whole genome shotgun (WGS) entry which is preliminary data.</text>
</comment>
<reference evidence="2" key="1">
    <citation type="submission" date="2020-06" db="EMBL/GenBank/DDBJ databases">
        <title>Draft genome of Bugula neritina, a colonial animal packing powerful symbionts and potential medicines.</title>
        <authorList>
            <person name="Rayko M."/>
        </authorList>
    </citation>
    <scope>NUCLEOTIDE SEQUENCE [LARGE SCALE GENOMIC DNA]</scope>
    <source>
        <strain evidence="2">Kwan_BN1</strain>
    </source>
</reference>
<proteinExistence type="predicted"/>
<keyword evidence="1" id="KW-0472">Membrane</keyword>
<organism evidence="2 3">
    <name type="scientific">Bugula neritina</name>
    <name type="common">Brown bryozoan</name>
    <name type="synonym">Sertularia neritina</name>
    <dbReference type="NCBI Taxonomy" id="10212"/>
    <lineage>
        <taxon>Eukaryota</taxon>
        <taxon>Metazoa</taxon>
        <taxon>Spiralia</taxon>
        <taxon>Lophotrochozoa</taxon>
        <taxon>Bryozoa</taxon>
        <taxon>Gymnolaemata</taxon>
        <taxon>Cheilostomatida</taxon>
        <taxon>Flustrina</taxon>
        <taxon>Buguloidea</taxon>
        <taxon>Bugulidae</taxon>
        <taxon>Bugula</taxon>
    </lineage>
</organism>
<accession>A0A7J7J0L8</accession>
<dbReference type="OrthoDB" id="5986675at2759"/>
<dbReference type="Proteomes" id="UP000593567">
    <property type="component" value="Unassembled WGS sequence"/>
</dbReference>
<sequence>MGEESIFKVIGVIVLVIVGGVIGLICASFSDLQFYEMGFSKSKTTGAVNTAVVYKGGRRWIGPDRTFKIFDASAHDITLDDISVFAATDQVVSLSTIAGRTTLIVTVMGRQGRLLW</sequence>
<dbReference type="EMBL" id="VXIV02003249">
    <property type="protein sequence ID" value="KAF6019221.1"/>
    <property type="molecule type" value="Genomic_DNA"/>
</dbReference>
<keyword evidence="3" id="KW-1185">Reference proteome</keyword>
<dbReference type="AlphaFoldDB" id="A0A7J7J0L8"/>
<evidence type="ECO:0000313" key="2">
    <source>
        <dbReference type="EMBL" id="KAF6019221.1"/>
    </source>
</evidence>
<gene>
    <name evidence="2" type="ORF">EB796_022462</name>
</gene>
<evidence type="ECO:0000313" key="3">
    <source>
        <dbReference type="Proteomes" id="UP000593567"/>
    </source>
</evidence>
<protein>
    <submittedName>
        <fullName evidence="2">Uncharacterized protein</fullName>
    </submittedName>
</protein>
<name>A0A7J7J0L8_BUGNE</name>